<evidence type="ECO:0000313" key="1">
    <source>
        <dbReference type="EMBL" id="GCL60970.1"/>
    </source>
</evidence>
<dbReference type="OrthoDB" id="6862397at2"/>
<dbReference type="AlphaFoldDB" id="A0A480AJT8"/>
<evidence type="ECO:0008006" key="3">
    <source>
        <dbReference type="Google" id="ProtNLM"/>
    </source>
</evidence>
<accession>A0A480AJT8</accession>
<dbReference type="RefSeq" id="WP_137730761.1">
    <property type="nucleotide sequence ID" value="NZ_BJCL01000001.1"/>
</dbReference>
<evidence type="ECO:0000313" key="2">
    <source>
        <dbReference type="Proteomes" id="UP000301751"/>
    </source>
</evidence>
<reference evidence="2" key="1">
    <citation type="submission" date="2019-03" db="EMBL/GenBank/DDBJ databases">
        <title>Aquabacterium pictum sp.nov., the first bacteriochlorophyll a-containing freshwater bacterium in the genus Aquabacterium of the class Betaproteobacteria.</title>
        <authorList>
            <person name="Hirose S."/>
            <person name="Tank M."/>
            <person name="Hara E."/>
            <person name="Tamaki H."/>
            <person name="Takaichi S."/>
            <person name="Haruta S."/>
            <person name="Hanada S."/>
        </authorList>
    </citation>
    <scope>NUCLEOTIDE SEQUENCE [LARGE SCALE GENOMIC DNA]</scope>
    <source>
        <strain evidence="2">W35</strain>
    </source>
</reference>
<dbReference type="InterPro" id="IPR021312">
    <property type="entry name" value="DUF2889"/>
</dbReference>
<dbReference type="EMBL" id="BJCL01000001">
    <property type="protein sequence ID" value="GCL60970.1"/>
    <property type="molecule type" value="Genomic_DNA"/>
</dbReference>
<organism evidence="1 2">
    <name type="scientific">Pseudaquabacterium pictum</name>
    <dbReference type="NCBI Taxonomy" id="2315236"/>
    <lineage>
        <taxon>Bacteria</taxon>
        <taxon>Pseudomonadati</taxon>
        <taxon>Pseudomonadota</taxon>
        <taxon>Betaproteobacteria</taxon>
        <taxon>Burkholderiales</taxon>
        <taxon>Sphaerotilaceae</taxon>
        <taxon>Pseudaquabacterium</taxon>
    </lineage>
</organism>
<sequence length="212" mass="23218">MAQPTAASPGGGLASGEALHAGLDDGWVLPEPAARQAVQTRSMVFRSFRRDDGLIDIDARFADTRPFAYDNAFRGACEAGSALHHMQLRVTLDRKRTIVALVSAMPSTPYTTCTSVQPNFQQVVGLNMGRGFRKALRERLGGTEGCTHIVMLLDMMAAAAVQAFASDNYRPRDPGEAEPVRVWRVDELVDTCWSYKADGPVMTRMRAMNQGR</sequence>
<dbReference type="Pfam" id="PF11136">
    <property type="entry name" value="DUF2889"/>
    <property type="match status" value="1"/>
</dbReference>
<comment type="caution">
    <text evidence="1">The sequence shown here is derived from an EMBL/GenBank/DDBJ whole genome shotgun (WGS) entry which is preliminary data.</text>
</comment>
<keyword evidence="2" id="KW-1185">Reference proteome</keyword>
<protein>
    <recommendedName>
        <fullName evidence="3">DUF2889 domain-containing protein</fullName>
    </recommendedName>
</protein>
<gene>
    <name evidence="1" type="ORF">AQPW35_00510</name>
</gene>
<dbReference type="Proteomes" id="UP000301751">
    <property type="component" value="Unassembled WGS sequence"/>
</dbReference>
<proteinExistence type="predicted"/>
<name>A0A480AJT8_9BURK</name>